<feature type="region of interest" description="Disordered" evidence="1">
    <location>
        <begin position="22"/>
        <end position="56"/>
    </location>
</feature>
<reference evidence="3 4" key="1">
    <citation type="submission" date="2018-05" db="EMBL/GenBank/DDBJ databases">
        <title>Streptomyces venezuelae.</title>
        <authorList>
            <person name="Kim W."/>
            <person name="Lee N."/>
            <person name="Cho B.-K."/>
        </authorList>
    </citation>
    <scope>NUCLEOTIDE SEQUENCE [LARGE SCALE GENOMIC DNA]</scope>
    <source>
        <strain evidence="3 4">ATCC 14583</strain>
    </source>
</reference>
<evidence type="ECO:0008006" key="5">
    <source>
        <dbReference type="Google" id="ProtNLM"/>
    </source>
</evidence>
<dbReference type="AlphaFoldDB" id="A0A5P2BIA1"/>
<dbReference type="OrthoDB" id="4227425at2"/>
<accession>A0A5P2BIA1</accession>
<sequence length="147" mass="16167">MLAGWLFADLLLVLALVSMADRPDPKANERPEPEPSKTETTESPTPTAPRAVDRHPREFEVAGRKKGDLVKQIAKDTRKWSGREAALVLTFGGSSNGTVYAHRVNELLGKARPEMFTEKTATDDYHALGKRAETAVVRVYFYTAPGG</sequence>
<evidence type="ECO:0000313" key="3">
    <source>
        <dbReference type="EMBL" id="QES30126.1"/>
    </source>
</evidence>
<feature type="compositionally biased region" description="Basic and acidic residues" evidence="1">
    <location>
        <begin position="22"/>
        <end position="40"/>
    </location>
</feature>
<evidence type="ECO:0000313" key="4">
    <source>
        <dbReference type="Proteomes" id="UP000323046"/>
    </source>
</evidence>
<gene>
    <name evidence="3" type="ORF">DEJ47_30075</name>
</gene>
<keyword evidence="4" id="KW-1185">Reference proteome</keyword>
<dbReference type="EMBL" id="CP029193">
    <property type="protein sequence ID" value="QES30126.1"/>
    <property type="molecule type" value="Genomic_DNA"/>
</dbReference>
<feature type="chain" id="PRO_5038799357" description="Secreted protein" evidence="2">
    <location>
        <begin position="21"/>
        <end position="147"/>
    </location>
</feature>
<dbReference type="Proteomes" id="UP000323046">
    <property type="component" value="Chromosome"/>
</dbReference>
<feature type="signal peptide" evidence="2">
    <location>
        <begin position="1"/>
        <end position="20"/>
    </location>
</feature>
<evidence type="ECO:0000256" key="1">
    <source>
        <dbReference type="SAM" id="MobiDB-lite"/>
    </source>
</evidence>
<organism evidence="3 4">
    <name type="scientific">Streptomyces venezuelae</name>
    <dbReference type="NCBI Taxonomy" id="54571"/>
    <lineage>
        <taxon>Bacteria</taxon>
        <taxon>Bacillati</taxon>
        <taxon>Actinomycetota</taxon>
        <taxon>Actinomycetes</taxon>
        <taxon>Kitasatosporales</taxon>
        <taxon>Streptomycetaceae</taxon>
        <taxon>Streptomyces</taxon>
    </lineage>
</organism>
<keyword evidence="2" id="KW-0732">Signal</keyword>
<proteinExistence type="predicted"/>
<evidence type="ECO:0000256" key="2">
    <source>
        <dbReference type="SAM" id="SignalP"/>
    </source>
</evidence>
<feature type="compositionally biased region" description="Low complexity" evidence="1">
    <location>
        <begin position="41"/>
        <end position="50"/>
    </location>
</feature>
<protein>
    <recommendedName>
        <fullName evidence="5">Secreted protein</fullName>
    </recommendedName>
</protein>
<name>A0A5P2BIA1_STRVZ</name>